<feature type="domain" description="Contractile injection system tube protein N-terminal" evidence="1">
    <location>
        <begin position="9"/>
        <end position="173"/>
    </location>
</feature>
<dbReference type="OrthoDB" id="9815939at2"/>
<dbReference type="RefSeq" id="WP_069381624.1">
    <property type="nucleotide sequence ID" value="NZ_CP017141.1"/>
</dbReference>
<sequence length="240" mass="27808">MSADYMSGKLEKLLIYSFTDRKFQIKDAEQTNKPAFVAPINPETFTKNYKIEHDVQRPHGSGAPEVKFKSTAPEELNLEFTLDGTGTMEGYWKEYKEKPVYEQLKIFMNCAYNYQGDIHRPNFLLIIWGSEIRFRCVLTNLDVNYTLFKPDGTPLRAKLSATFLDYQSRETRIAEDTPASPDLTHHRTIKQGDRLDLMTYSIYNDPKYFMQVAKANNLISLKKLKSGGDIYFPPFNKNEI</sequence>
<keyword evidence="3" id="KW-1185">Reference proteome</keyword>
<evidence type="ECO:0000259" key="1">
    <source>
        <dbReference type="Pfam" id="PF19266"/>
    </source>
</evidence>
<gene>
    <name evidence="2" type="ORF">BFS30_24035</name>
</gene>
<dbReference type="Proteomes" id="UP000094313">
    <property type="component" value="Chromosome"/>
</dbReference>
<reference evidence="2 3" key="1">
    <citation type="submission" date="2016-08" db="EMBL/GenBank/DDBJ databases">
        <authorList>
            <person name="Seilhamer J.J."/>
        </authorList>
    </citation>
    <scope>NUCLEOTIDE SEQUENCE [LARGE SCALE GENOMIC DNA]</scope>
    <source>
        <strain evidence="2 3">DX4</strain>
    </source>
</reference>
<name>A0A1D7QMR6_9SPHI</name>
<accession>A0A1D7QMR6</accession>
<dbReference type="KEGG" id="psty:BFS30_24035"/>
<dbReference type="InterPro" id="IPR045361">
    <property type="entry name" value="CIS_tube_prot_N"/>
</dbReference>
<dbReference type="EMBL" id="CP017141">
    <property type="protein sequence ID" value="AOM79962.1"/>
    <property type="molecule type" value="Genomic_DNA"/>
</dbReference>
<organism evidence="2 3">
    <name type="scientific">Pedobacter steynii</name>
    <dbReference type="NCBI Taxonomy" id="430522"/>
    <lineage>
        <taxon>Bacteria</taxon>
        <taxon>Pseudomonadati</taxon>
        <taxon>Bacteroidota</taxon>
        <taxon>Sphingobacteriia</taxon>
        <taxon>Sphingobacteriales</taxon>
        <taxon>Sphingobacteriaceae</taxon>
        <taxon>Pedobacter</taxon>
    </lineage>
</organism>
<evidence type="ECO:0000313" key="3">
    <source>
        <dbReference type="Proteomes" id="UP000094313"/>
    </source>
</evidence>
<dbReference type="AlphaFoldDB" id="A0A1D7QMR6"/>
<dbReference type="Pfam" id="PF19266">
    <property type="entry name" value="CIS_tube"/>
    <property type="match status" value="1"/>
</dbReference>
<proteinExistence type="predicted"/>
<protein>
    <recommendedName>
        <fullName evidence="1">Contractile injection system tube protein N-terminal domain-containing protein</fullName>
    </recommendedName>
</protein>
<evidence type="ECO:0000313" key="2">
    <source>
        <dbReference type="EMBL" id="AOM79962.1"/>
    </source>
</evidence>